<comment type="caution">
    <text evidence="1">The sequence shown here is derived from an EMBL/GenBank/DDBJ whole genome shotgun (WGS) entry which is preliminary data.</text>
</comment>
<protein>
    <submittedName>
        <fullName evidence="1">14508_t:CDS:1</fullName>
    </submittedName>
</protein>
<sequence length="225" mass="25578">EWNGLDGAWTHRFLKEAEVLNPNDFETIKRKVDSERSKNGLQTYWEGISVKRTHVLGSLSLLDEAGKYNAEDLLSEGFSDSFPVDVPSTSKRAPDSKGLIPQRTKKVKIPNEDESLKSTEQQLQNAGDHNTPPPPYNSNKRNVGLNQHVLDDLEESDTEIDITQDNEEIRNLTEKKNIRNKLLAILTAQKKKNEHTIWKKLLSSICLNGILDFSDDEMRKKLKGL</sequence>
<keyword evidence="2" id="KW-1185">Reference proteome</keyword>
<proteinExistence type="predicted"/>
<gene>
    <name evidence="1" type="ORF">ACOLOM_LOCUS2431</name>
</gene>
<dbReference type="EMBL" id="CAJVPT010003138">
    <property type="protein sequence ID" value="CAG8492285.1"/>
    <property type="molecule type" value="Genomic_DNA"/>
</dbReference>
<accession>A0ACA9KVV0</accession>
<organism evidence="1 2">
    <name type="scientific">Acaulospora colombiana</name>
    <dbReference type="NCBI Taxonomy" id="27376"/>
    <lineage>
        <taxon>Eukaryota</taxon>
        <taxon>Fungi</taxon>
        <taxon>Fungi incertae sedis</taxon>
        <taxon>Mucoromycota</taxon>
        <taxon>Glomeromycotina</taxon>
        <taxon>Glomeromycetes</taxon>
        <taxon>Diversisporales</taxon>
        <taxon>Acaulosporaceae</taxon>
        <taxon>Acaulospora</taxon>
    </lineage>
</organism>
<evidence type="ECO:0000313" key="1">
    <source>
        <dbReference type="EMBL" id="CAG8492285.1"/>
    </source>
</evidence>
<feature type="non-terminal residue" evidence="1">
    <location>
        <position position="1"/>
    </location>
</feature>
<evidence type="ECO:0000313" key="2">
    <source>
        <dbReference type="Proteomes" id="UP000789525"/>
    </source>
</evidence>
<reference evidence="1" key="1">
    <citation type="submission" date="2021-06" db="EMBL/GenBank/DDBJ databases">
        <authorList>
            <person name="Kallberg Y."/>
            <person name="Tangrot J."/>
            <person name="Rosling A."/>
        </authorList>
    </citation>
    <scope>NUCLEOTIDE SEQUENCE</scope>
    <source>
        <strain evidence="1">CL356</strain>
    </source>
</reference>
<name>A0ACA9KVV0_9GLOM</name>
<dbReference type="Proteomes" id="UP000789525">
    <property type="component" value="Unassembled WGS sequence"/>
</dbReference>